<evidence type="ECO:0000313" key="3">
    <source>
        <dbReference type="Proteomes" id="UP000663879"/>
    </source>
</evidence>
<proteinExistence type="predicted"/>
<sequence>MNKWLICFQIILICLFIGCSDARMTNFGPVAKPAFPTGAGTAINFGTAQSAGGIQGRRKRWFGPGFGWGGWGFGGVGPGSALNFGVAQSAGGIQGKRKRFAFNFGTAQSAGGIQG</sequence>
<reference evidence="2" key="1">
    <citation type="submission" date="2021-02" db="EMBL/GenBank/DDBJ databases">
        <authorList>
            <person name="Nowell W R."/>
        </authorList>
    </citation>
    <scope>NUCLEOTIDE SEQUENCE</scope>
    <source>
        <strain evidence="2">Ploen Becks lab</strain>
    </source>
</reference>
<keyword evidence="1" id="KW-0732">Signal</keyword>
<feature type="chain" id="PRO_5032355130" evidence="1">
    <location>
        <begin position="23"/>
        <end position="115"/>
    </location>
</feature>
<accession>A0A814JA99</accession>
<comment type="caution">
    <text evidence="2">The sequence shown here is derived from an EMBL/GenBank/DDBJ whole genome shotgun (WGS) entry which is preliminary data.</text>
</comment>
<dbReference type="AlphaFoldDB" id="A0A814JA99"/>
<evidence type="ECO:0000313" key="2">
    <source>
        <dbReference type="EMBL" id="CAF1034750.1"/>
    </source>
</evidence>
<dbReference type="PROSITE" id="PS51257">
    <property type="entry name" value="PROKAR_LIPOPROTEIN"/>
    <property type="match status" value="1"/>
</dbReference>
<dbReference type="EMBL" id="CAJNOC010004831">
    <property type="protein sequence ID" value="CAF1034750.1"/>
    <property type="molecule type" value="Genomic_DNA"/>
</dbReference>
<feature type="signal peptide" evidence="1">
    <location>
        <begin position="1"/>
        <end position="22"/>
    </location>
</feature>
<dbReference type="Proteomes" id="UP000663879">
    <property type="component" value="Unassembled WGS sequence"/>
</dbReference>
<organism evidence="2 3">
    <name type="scientific">Brachionus calyciflorus</name>
    <dbReference type="NCBI Taxonomy" id="104777"/>
    <lineage>
        <taxon>Eukaryota</taxon>
        <taxon>Metazoa</taxon>
        <taxon>Spiralia</taxon>
        <taxon>Gnathifera</taxon>
        <taxon>Rotifera</taxon>
        <taxon>Eurotatoria</taxon>
        <taxon>Monogononta</taxon>
        <taxon>Pseudotrocha</taxon>
        <taxon>Ploima</taxon>
        <taxon>Brachionidae</taxon>
        <taxon>Brachionus</taxon>
    </lineage>
</organism>
<evidence type="ECO:0000256" key="1">
    <source>
        <dbReference type="SAM" id="SignalP"/>
    </source>
</evidence>
<name>A0A814JA99_9BILA</name>
<protein>
    <submittedName>
        <fullName evidence="2">Uncharacterized protein</fullName>
    </submittedName>
</protein>
<keyword evidence="3" id="KW-1185">Reference proteome</keyword>
<gene>
    <name evidence="2" type="ORF">OXX778_LOCUS18050</name>
</gene>